<reference evidence="1 2" key="1">
    <citation type="submission" date="2015-01" db="EMBL/GenBank/DDBJ databases">
        <authorList>
            <person name="MANFREDI Pablo"/>
        </authorList>
    </citation>
    <scope>NUCLEOTIDE SEQUENCE [LARGE SCALE GENOMIC DNA]</scope>
    <source>
        <strain evidence="1 2">Ccy74</strain>
    </source>
</reference>
<dbReference type="RefSeq" id="WP_155848717.1">
    <property type="nucleotide sequence ID" value="NZ_CDOF01000022.1"/>
</dbReference>
<gene>
    <name evidence="1" type="ORF">CCYN74_30270</name>
</gene>
<evidence type="ECO:0000313" key="1">
    <source>
        <dbReference type="EMBL" id="CEN38815.1"/>
    </source>
</evidence>
<proteinExistence type="predicted"/>
<sequence>MDYRIFLSLCMDFVRQYILPMEQGYTAHSNLRYAEWHLLGYTDETEREECIQKTTEQLKKLKGKPKNILELSTLFTDLNFLSKGDMKYKKAQLIEKLSAIDEKFPREFEAFLQQAKDDNPFPNMRYRELSDEEKALFQDENQSEWWIIEDIAEDKYDFFAFEMMSNKDFVLHCIDFMRTYVISLTKSCPDLSNYLDVATDYLNEKISRKELEIYDCEIHKKIEHIKQSKPLYIVRIYTTVSYFLWSAFLDDEEEEGQQDPSYSYFLDDLRRIQHGLMVQLFMPIFKQFNMINN</sequence>
<protein>
    <submittedName>
        <fullName evidence="1">Uncharacterized protein</fullName>
    </submittedName>
</protein>
<dbReference type="EMBL" id="CDOG01000023">
    <property type="protein sequence ID" value="CEN38815.1"/>
    <property type="molecule type" value="Genomic_DNA"/>
</dbReference>
<name>A0A0B7HHT0_9FLAO</name>
<dbReference type="AlphaFoldDB" id="A0A0B7HHT0"/>
<dbReference type="Proteomes" id="UP000038083">
    <property type="component" value="Unassembled WGS sequence"/>
</dbReference>
<evidence type="ECO:0000313" key="2">
    <source>
        <dbReference type="Proteomes" id="UP000038083"/>
    </source>
</evidence>
<accession>A0A0B7HHT0</accession>
<organism evidence="1 2">
    <name type="scientific">Capnocytophaga cynodegmi</name>
    <dbReference type="NCBI Taxonomy" id="28189"/>
    <lineage>
        <taxon>Bacteria</taxon>
        <taxon>Pseudomonadati</taxon>
        <taxon>Bacteroidota</taxon>
        <taxon>Flavobacteriia</taxon>
        <taxon>Flavobacteriales</taxon>
        <taxon>Flavobacteriaceae</taxon>
        <taxon>Capnocytophaga</taxon>
    </lineage>
</organism>